<accession>A0ABS7X833</accession>
<gene>
    <name evidence="3" type="ORF">I4W93_007790</name>
</gene>
<proteinExistence type="predicted"/>
<protein>
    <submittedName>
        <fullName evidence="3">Choice-of-anchor A family protein</fullName>
    </submittedName>
</protein>
<feature type="domain" description="Choice-of-anchor A" evidence="2">
    <location>
        <begin position="30"/>
        <end position="293"/>
    </location>
</feature>
<evidence type="ECO:0000256" key="1">
    <source>
        <dbReference type="SAM" id="SignalP"/>
    </source>
</evidence>
<dbReference type="Proteomes" id="UP000663814">
    <property type="component" value="Unassembled WGS sequence"/>
</dbReference>
<name>A0ABS7X833_9GAMM</name>
<evidence type="ECO:0000313" key="3">
    <source>
        <dbReference type="EMBL" id="MBZ9611496.1"/>
    </source>
</evidence>
<feature type="signal peptide" evidence="1">
    <location>
        <begin position="1"/>
        <end position="25"/>
    </location>
</feature>
<dbReference type="EMBL" id="JAERPS020000002">
    <property type="protein sequence ID" value="MBZ9611496.1"/>
    <property type="molecule type" value="Genomic_DNA"/>
</dbReference>
<comment type="caution">
    <text evidence="3">The sequence shown here is derived from an EMBL/GenBank/DDBJ whole genome shotgun (WGS) entry which is preliminary data.</text>
</comment>
<reference evidence="3 4" key="1">
    <citation type="submission" date="2020-12" db="EMBL/GenBank/DDBJ databases">
        <authorList>
            <person name="Ruan W."/>
            <person name="Khan S.A."/>
            <person name="Jeon C.O."/>
        </authorList>
    </citation>
    <scope>NUCLEOTIDE SEQUENCE [LARGE SCALE GENOMIC DNA]</scope>
    <source>
        <strain evidence="3 4">MA-13</strain>
    </source>
</reference>
<keyword evidence="1" id="KW-0732">Signal</keyword>
<dbReference type="Pfam" id="PF20597">
    <property type="entry name" value="pAdhesive_15"/>
    <property type="match status" value="1"/>
</dbReference>
<feature type="chain" id="PRO_5046465868" evidence="1">
    <location>
        <begin position="26"/>
        <end position="349"/>
    </location>
</feature>
<organism evidence="3 4">
    <name type="scientific">Rheinheimera maricola</name>
    <dbReference type="NCBI Taxonomy" id="2793282"/>
    <lineage>
        <taxon>Bacteria</taxon>
        <taxon>Pseudomonadati</taxon>
        <taxon>Pseudomonadota</taxon>
        <taxon>Gammaproteobacteria</taxon>
        <taxon>Chromatiales</taxon>
        <taxon>Chromatiaceae</taxon>
        <taxon>Rheinheimera</taxon>
    </lineage>
</organism>
<keyword evidence="4" id="KW-1185">Reference proteome</keyword>
<reference evidence="3 4" key="2">
    <citation type="submission" date="2021-08" db="EMBL/GenBank/DDBJ databases">
        <title>Rheinheimera aquimaris sp. nov., isolated from seawater of the East Sea in Korea.</title>
        <authorList>
            <person name="Kim K.H."/>
            <person name="Wenting R."/>
            <person name="Kim K.R."/>
            <person name="Jeon C.O."/>
        </authorList>
    </citation>
    <scope>NUCLEOTIDE SEQUENCE [LARGE SCALE GENOMIC DNA]</scope>
    <source>
        <strain evidence="3 4">MA-13</strain>
    </source>
</reference>
<dbReference type="RefSeq" id="WP_205309666.1">
    <property type="nucleotide sequence ID" value="NZ_JAERPS020000002.1"/>
</dbReference>
<sequence>MSLILRGLSYLITPALLLLSCNSQAAPINLGVAQNYSGFFFADVSAASDIEGRLAIGGNLTNGFDIGYRNPVNSQLPSLVVGGDINIQHGTIYNGPQQQLDTNAGIGPASAYWLEQNQVNYGTVYYGGNVTAHSWSNGNYLYQPDYIDFNAAYHYLSALSDTLINEQTNGQAEYKWSQWFLTGDGVSDLLVFDLGDINNISNLVFSNIKQGATIVINSHASDITLAGYHGNNTAISDDIQGQYRDRILFNFSQATQLQLNTFVNGSILAPNAAVTGTGHIEGTLIGQSLSASANGSMLEIGYEPFSGNLPGNQTAASVTSPSSFALFTLGLLLPLWRTRRSKTAEPLQR</sequence>
<dbReference type="InterPro" id="IPR026588">
    <property type="entry name" value="Choice_anch_A"/>
</dbReference>
<dbReference type="NCBIfam" id="TIGR04215">
    <property type="entry name" value="choice_anch_A"/>
    <property type="match status" value="1"/>
</dbReference>
<evidence type="ECO:0000313" key="4">
    <source>
        <dbReference type="Proteomes" id="UP000663814"/>
    </source>
</evidence>
<evidence type="ECO:0000259" key="2">
    <source>
        <dbReference type="Pfam" id="PF20597"/>
    </source>
</evidence>
<dbReference type="PROSITE" id="PS51257">
    <property type="entry name" value="PROKAR_LIPOPROTEIN"/>
    <property type="match status" value="1"/>
</dbReference>